<keyword evidence="2" id="KW-1185">Reference proteome</keyword>
<dbReference type="EMBL" id="JAULSO010000001">
    <property type="protein sequence ID" value="KAK3693682.1"/>
    <property type="molecule type" value="Genomic_DNA"/>
</dbReference>
<gene>
    <name evidence="1" type="ORF">B0T22DRAFT_46939</name>
</gene>
<dbReference type="Proteomes" id="UP001270362">
    <property type="component" value="Unassembled WGS sequence"/>
</dbReference>
<organism evidence="1 2">
    <name type="scientific">Podospora appendiculata</name>
    <dbReference type="NCBI Taxonomy" id="314037"/>
    <lineage>
        <taxon>Eukaryota</taxon>
        <taxon>Fungi</taxon>
        <taxon>Dikarya</taxon>
        <taxon>Ascomycota</taxon>
        <taxon>Pezizomycotina</taxon>
        <taxon>Sordariomycetes</taxon>
        <taxon>Sordariomycetidae</taxon>
        <taxon>Sordariales</taxon>
        <taxon>Podosporaceae</taxon>
        <taxon>Podospora</taxon>
    </lineage>
</organism>
<proteinExistence type="predicted"/>
<dbReference type="AlphaFoldDB" id="A0AAE0XIP2"/>
<reference evidence="1" key="1">
    <citation type="journal article" date="2023" name="Mol. Phylogenet. Evol.">
        <title>Genome-scale phylogeny and comparative genomics of the fungal order Sordariales.</title>
        <authorList>
            <person name="Hensen N."/>
            <person name="Bonometti L."/>
            <person name="Westerberg I."/>
            <person name="Brannstrom I.O."/>
            <person name="Guillou S."/>
            <person name="Cros-Aarteil S."/>
            <person name="Calhoun S."/>
            <person name="Haridas S."/>
            <person name="Kuo A."/>
            <person name="Mondo S."/>
            <person name="Pangilinan J."/>
            <person name="Riley R."/>
            <person name="LaButti K."/>
            <person name="Andreopoulos B."/>
            <person name="Lipzen A."/>
            <person name="Chen C."/>
            <person name="Yan M."/>
            <person name="Daum C."/>
            <person name="Ng V."/>
            <person name="Clum A."/>
            <person name="Steindorff A."/>
            <person name="Ohm R.A."/>
            <person name="Martin F."/>
            <person name="Silar P."/>
            <person name="Natvig D.O."/>
            <person name="Lalanne C."/>
            <person name="Gautier V."/>
            <person name="Ament-Velasquez S.L."/>
            <person name="Kruys A."/>
            <person name="Hutchinson M.I."/>
            <person name="Powell A.J."/>
            <person name="Barry K."/>
            <person name="Miller A.N."/>
            <person name="Grigoriev I.V."/>
            <person name="Debuchy R."/>
            <person name="Gladieux P."/>
            <person name="Hiltunen Thoren M."/>
            <person name="Johannesson H."/>
        </authorList>
    </citation>
    <scope>NUCLEOTIDE SEQUENCE</scope>
    <source>
        <strain evidence="1">CBS 314.62</strain>
    </source>
</reference>
<protein>
    <submittedName>
        <fullName evidence="1">Uncharacterized protein</fullName>
    </submittedName>
</protein>
<evidence type="ECO:0000313" key="2">
    <source>
        <dbReference type="Proteomes" id="UP001270362"/>
    </source>
</evidence>
<sequence>MVKRLGKMLTNIVRVRYLGWGRSPSQTPNFQLQTLNSKLSTPNSQLQTLNSKLSTPNSQLQTLNPQLPILYQPPYQVPTEL</sequence>
<evidence type="ECO:0000313" key="1">
    <source>
        <dbReference type="EMBL" id="KAK3693682.1"/>
    </source>
</evidence>
<accession>A0AAE0XIP2</accession>
<comment type="caution">
    <text evidence="1">The sequence shown here is derived from an EMBL/GenBank/DDBJ whole genome shotgun (WGS) entry which is preliminary data.</text>
</comment>
<name>A0AAE0XIP2_9PEZI</name>
<reference evidence="1" key="2">
    <citation type="submission" date="2023-06" db="EMBL/GenBank/DDBJ databases">
        <authorList>
            <consortium name="Lawrence Berkeley National Laboratory"/>
            <person name="Haridas S."/>
            <person name="Hensen N."/>
            <person name="Bonometti L."/>
            <person name="Westerberg I."/>
            <person name="Brannstrom I.O."/>
            <person name="Guillou S."/>
            <person name="Cros-Aarteil S."/>
            <person name="Calhoun S."/>
            <person name="Kuo A."/>
            <person name="Mondo S."/>
            <person name="Pangilinan J."/>
            <person name="Riley R."/>
            <person name="Labutti K."/>
            <person name="Andreopoulos B."/>
            <person name="Lipzen A."/>
            <person name="Chen C."/>
            <person name="Yanf M."/>
            <person name="Daum C."/>
            <person name="Ng V."/>
            <person name="Clum A."/>
            <person name="Steindorff A."/>
            <person name="Ohm R."/>
            <person name="Martin F."/>
            <person name="Silar P."/>
            <person name="Natvig D."/>
            <person name="Lalanne C."/>
            <person name="Gautier V."/>
            <person name="Ament-Velasquez S.L."/>
            <person name="Kruys A."/>
            <person name="Hutchinson M.I."/>
            <person name="Powell A.J."/>
            <person name="Barry K."/>
            <person name="Miller A.N."/>
            <person name="Grigoriev I.V."/>
            <person name="Debuchy R."/>
            <person name="Gladieux P."/>
            <person name="Thoren M.H."/>
            <person name="Johannesson H."/>
        </authorList>
    </citation>
    <scope>NUCLEOTIDE SEQUENCE</scope>
    <source>
        <strain evidence="1">CBS 314.62</strain>
    </source>
</reference>